<evidence type="ECO:0000256" key="8">
    <source>
        <dbReference type="ARBA" id="ARBA00023136"/>
    </source>
</evidence>
<evidence type="ECO:0000256" key="2">
    <source>
        <dbReference type="ARBA" id="ARBA00004953"/>
    </source>
</evidence>
<evidence type="ECO:0000256" key="4">
    <source>
        <dbReference type="ARBA" id="ARBA00022475"/>
    </source>
</evidence>
<proteinExistence type="inferred from homology"/>
<dbReference type="OrthoDB" id="9811967at2"/>
<comment type="function">
    <text evidence="9">Converts cobyric acid to cobinamide by the addition of aminopropanol on the F carboxylic group.</text>
</comment>
<dbReference type="GO" id="GO:0015420">
    <property type="term" value="F:ABC-type vitamin B12 transporter activity"/>
    <property type="evidence" value="ECO:0007669"/>
    <property type="project" value="UniProtKB-UniRule"/>
</dbReference>
<protein>
    <recommendedName>
        <fullName evidence="9">Cobalamin biosynthesis protein CobD</fullName>
    </recommendedName>
</protein>
<evidence type="ECO:0000256" key="1">
    <source>
        <dbReference type="ARBA" id="ARBA00004651"/>
    </source>
</evidence>
<keyword evidence="6 9" id="KW-0812">Transmembrane</keyword>
<dbReference type="PANTHER" id="PTHR34308">
    <property type="entry name" value="COBALAMIN BIOSYNTHESIS PROTEIN CBIB"/>
    <property type="match status" value="1"/>
</dbReference>
<accession>A0A124E8V2</accession>
<dbReference type="UniPathway" id="UPA00148"/>
<dbReference type="PANTHER" id="PTHR34308:SF1">
    <property type="entry name" value="COBALAMIN BIOSYNTHESIS PROTEIN CBIB"/>
    <property type="match status" value="1"/>
</dbReference>
<dbReference type="Pfam" id="PF03186">
    <property type="entry name" value="CobD_Cbib"/>
    <property type="match status" value="1"/>
</dbReference>
<comment type="caution">
    <text evidence="9">Lacks conserved residue(s) required for the propagation of feature annotation.</text>
</comment>
<keyword evidence="4 9" id="KW-1003">Cell membrane</keyword>
<dbReference type="Proteomes" id="UP000069654">
    <property type="component" value="Unassembled WGS sequence"/>
</dbReference>
<name>A0A124E8V2_MYCTH</name>
<feature type="transmembrane region" description="Helical" evidence="9">
    <location>
        <begin position="297"/>
        <end position="316"/>
    </location>
</feature>
<comment type="pathway">
    <text evidence="2 9">Cofactor biosynthesis; adenosylcobalamin biosynthesis.</text>
</comment>
<dbReference type="STRING" id="1797.RMCT_3824"/>
<evidence type="ECO:0000256" key="6">
    <source>
        <dbReference type="ARBA" id="ARBA00022692"/>
    </source>
</evidence>
<organism evidence="10 11">
    <name type="scientific">Mycolicibacterium thermoresistibile</name>
    <name type="common">Mycobacterium thermoresistibile</name>
    <dbReference type="NCBI Taxonomy" id="1797"/>
    <lineage>
        <taxon>Bacteria</taxon>
        <taxon>Bacillati</taxon>
        <taxon>Actinomycetota</taxon>
        <taxon>Actinomycetes</taxon>
        <taxon>Mycobacteriales</taxon>
        <taxon>Mycobacteriaceae</taxon>
        <taxon>Mycolicibacterium</taxon>
    </lineage>
</organism>
<comment type="subcellular location">
    <subcellularLocation>
        <location evidence="1 9">Cell membrane</location>
        <topology evidence="1 9">Multi-pass membrane protein</topology>
    </subcellularLocation>
</comment>
<keyword evidence="7 9" id="KW-1133">Transmembrane helix</keyword>
<dbReference type="AlphaFoldDB" id="A0A124E8V2"/>
<evidence type="ECO:0000256" key="9">
    <source>
        <dbReference type="HAMAP-Rule" id="MF_00024"/>
    </source>
</evidence>
<keyword evidence="5 9" id="KW-0169">Cobalamin biosynthesis</keyword>
<evidence type="ECO:0000313" key="10">
    <source>
        <dbReference type="EMBL" id="GAT16855.1"/>
    </source>
</evidence>
<comment type="similarity">
    <text evidence="3 9">Belongs to the CobD/CbiB family.</text>
</comment>
<dbReference type="InterPro" id="IPR004485">
    <property type="entry name" value="Cobalamin_biosynth_CobD/CbiB"/>
</dbReference>
<sequence length="326" mass="33184">MFAPRCARAVGIAAGYLADVALADPSRGHPVALFGSAASALERVTYADSRAAGALHTGALLSALAALGLLTARSHTGRGAGWTAAATTAATFTALGGTSLLRTGDRMAALLRDGDIDGARALLPALCGRDPDALDPAGLTRAAVESVAENTSDAQVAPLLWAAVGGVPAVLVYRGANTLDAMIGHRSPRYARFGWAAARFDDLMNLVAARVTAALTVVCAPLVGGSAAASWRAWHRDARRHPSPNAGVVEAAFAGALGIRLGGPTRYTHRLEIRPTLGDGPAPDVADLSRAVRLSRAVQTAAAGLAVGLAGMLSAARSGRRVSPRR</sequence>
<comment type="caution">
    <text evidence="10">The sequence shown here is derived from an EMBL/GenBank/DDBJ whole genome shotgun (WGS) entry which is preliminary data.</text>
</comment>
<dbReference type="GO" id="GO:0005886">
    <property type="term" value="C:plasma membrane"/>
    <property type="evidence" value="ECO:0007669"/>
    <property type="project" value="UniProtKB-SubCell"/>
</dbReference>
<dbReference type="NCBIfam" id="NF002276">
    <property type="entry name" value="PRK01209.1-4"/>
    <property type="match status" value="1"/>
</dbReference>
<dbReference type="HAMAP" id="MF_00024">
    <property type="entry name" value="CobD_CbiB"/>
    <property type="match status" value="1"/>
</dbReference>
<dbReference type="GO" id="GO:0009236">
    <property type="term" value="P:cobalamin biosynthetic process"/>
    <property type="evidence" value="ECO:0007669"/>
    <property type="project" value="UniProtKB-UniRule"/>
</dbReference>
<dbReference type="GO" id="GO:0048472">
    <property type="term" value="F:threonine-phosphate decarboxylase activity"/>
    <property type="evidence" value="ECO:0007669"/>
    <property type="project" value="InterPro"/>
</dbReference>
<dbReference type="EMBL" id="BCTB01000049">
    <property type="protein sequence ID" value="GAT16855.1"/>
    <property type="molecule type" value="Genomic_DNA"/>
</dbReference>
<evidence type="ECO:0000256" key="5">
    <source>
        <dbReference type="ARBA" id="ARBA00022573"/>
    </source>
</evidence>
<keyword evidence="8 9" id="KW-0472">Membrane</keyword>
<evidence type="ECO:0000256" key="3">
    <source>
        <dbReference type="ARBA" id="ARBA00006263"/>
    </source>
</evidence>
<evidence type="ECO:0000256" key="7">
    <source>
        <dbReference type="ARBA" id="ARBA00022989"/>
    </source>
</evidence>
<gene>
    <name evidence="9" type="primary">cobD</name>
    <name evidence="10" type="ORF">RMCT_3824</name>
</gene>
<evidence type="ECO:0000313" key="11">
    <source>
        <dbReference type="Proteomes" id="UP000069654"/>
    </source>
</evidence>
<reference evidence="10 11" key="1">
    <citation type="journal article" date="2016" name="Genome Announc.">
        <title>Draft Genome Sequences of Five Rapidly Growing Mycobacterium Species, M. thermoresistibile, M. fortuitum subsp. acetamidolyticum, M. canariasense, M. brisbanense, and M. novocastrense.</title>
        <authorList>
            <person name="Katahira K."/>
            <person name="Ogura Y."/>
            <person name="Gotoh Y."/>
            <person name="Hayashi T."/>
        </authorList>
    </citation>
    <scope>NUCLEOTIDE SEQUENCE [LARGE SCALE GENOMIC DNA]</scope>
    <source>
        <strain evidence="10 11">JCM6362</strain>
    </source>
</reference>
<reference evidence="11" key="2">
    <citation type="submission" date="2016-02" db="EMBL/GenBank/DDBJ databases">
        <title>Draft genome sequence of five rapidly growing Mycobacterium species.</title>
        <authorList>
            <person name="Katahira K."/>
            <person name="Gotou Y."/>
            <person name="Iida K."/>
            <person name="Ogura Y."/>
            <person name="Hayashi T."/>
        </authorList>
    </citation>
    <scope>NUCLEOTIDE SEQUENCE [LARGE SCALE GENOMIC DNA]</scope>
    <source>
        <strain evidence="11">JCM6362</strain>
    </source>
</reference>
<dbReference type="RefSeq" id="WP_040546325.1">
    <property type="nucleotide sequence ID" value="NZ_BCTB01000049.1"/>
</dbReference>